<proteinExistence type="predicted"/>
<dbReference type="Proteomes" id="UP001187734">
    <property type="component" value="Unassembled WGS sequence"/>
</dbReference>
<sequence>MSFAIDNVANIRTGLNIPSGAPKASLDMCSILGAALSIRSNPYDVYYLFSMLVLKGNYSGISKGSIWMAGNFPGQEKELGEVWPMSKCEQGNRDLKQNPSKTKKMYNCASIDLNKDLT</sequence>
<evidence type="ECO:0000313" key="1">
    <source>
        <dbReference type="EMBL" id="SPJ78910.1"/>
    </source>
</evidence>
<evidence type="ECO:0000313" key="2">
    <source>
        <dbReference type="Proteomes" id="UP001187734"/>
    </source>
</evidence>
<keyword evidence="2" id="KW-1185">Reference proteome</keyword>
<comment type="caution">
    <text evidence="1">The sequence shown here is derived from an EMBL/GenBank/DDBJ whole genome shotgun (WGS) entry which is preliminary data.</text>
</comment>
<dbReference type="AlphaFoldDB" id="A0AAE8SJB3"/>
<reference evidence="1" key="1">
    <citation type="submission" date="2018-03" db="EMBL/GenBank/DDBJ databases">
        <authorList>
            <person name="Guldener U."/>
        </authorList>
    </citation>
    <scope>NUCLEOTIDE SEQUENCE</scope>
</reference>
<dbReference type="EMBL" id="ONZP01000245">
    <property type="protein sequence ID" value="SPJ78910.1"/>
    <property type="molecule type" value="Genomic_DNA"/>
</dbReference>
<gene>
    <name evidence="1" type="ORF">FTOL_07301</name>
</gene>
<name>A0AAE8SJB3_9HYPO</name>
<protein>
    <submittedName>
        <fullName evidence="1">Uncharacterized protein</fullName>
    </submittedName>
</protein>
<organism evidence="1 2">
    <name type="scientific">Fusarium torulosum</name>
    <dbReference type="NCBI Taxonomy" id="33205"/>
    <lineage>
        <taxon>Eukaryota</taxon>
        <taxon>Fungi</taxon>
        <taxon>Dikarya</taxon>
        <taxon>Ascomycota</taxon>
        <taxon>Pezizomycotina</taxon>
        <taxon>Sordariomycetes</taxon>
        <taxon>Hypocreomycetidae</taxon>
        <taxon>Hypocreales</taxon>
        <taxon>Nectriaceae</taxon>
        <taxon>Fusarium</taxon>
    </lineage>
</organism>
<accession>A0AAE8SJB3</accession>